<accession>Q0ANN3</accession>
<dbReference type="PANTHER" id="PTHR12788:SF10">
    <property type="entry name" value="PROTEIN-TYROSINE SULFOTRANSFERASE"/>
    <property type="match status" value="1"/>
</dbReference>
<name>Q0ANN3_MARMM</name>
<dbReference type="PROSITE" id="PS50005">
    <property type="entry name" value="TPR"/>
    <property type="match status" value="1"/>
</dbReference>
<evidence type="ECO:0000256" key="2">
    <source>
        <dbReference type="PROSITE-ProRule" id="PRU00339"/>
    </source>
</evidence>
<dbReference type="GO" id="GO:0008476">
    <property type="term" value="F:protein-tyrosine sulfotransferase activity"/>
    <property type="evidence" value="ECO:0007669"/>
    <property type="project" value="InterPro"/>
</dbReference>
<dbReference type="Proteomes" id="UP000001964">
    <property type="component" value="Chromosome"/>
</dbReference>
<proteinExistence type="predicted"/>
<sequence length="713" mass="78485">MTLDPRLAQARDLRLQDAFDQARALCHTVLETRPDDAEAMGLLGICDIECGNVAGGRAWLDRAEAADADNASVHLYRSIQLEAEGNAAAALDAARRASECDTGRFDIWGRLGDLAGIGGNLPLAASCFSKALKAEGKHPARASVAIRLAGLEMQLGRADDAEAALDIAQAALGGGMPPEGYAIKAAIARNRADWSLLREVAQAWLDVVPNDNDARGALAQALSQLGYYRRAIEIFRPVVAERGRDPGSLAALGRLYLGARDTETARQTFEAALEIDPNSADALFGLARIGNFAGRVEEVETYCRRILAAHPDHLDACAFLAETTGGRIEDSELAVLETARDATDLPADRQSVSLFALGDTYHRRKRRADAFATWERANKVKWLQHNGKLESGYDRDAQHQRVDRLMGQFDGREPAGIPVSGPVPIFIVGMPRSGTTLLEAAVSAHADIEPSGELPALPYIFEQFERWAAANGWRGGPIPEGVLAEWREIYFRQLREYGLDGAKWVTDKQPSNFQAVGLIRQLFPQSPVIHIRRRPLETAFSIFRRNFTRQWPFAHSLDDIRHYYAEQARLCDYWQRTYPQTVTPVQYETLVVEFEATLRSLFDRMGLSWDDNCLEFYKLERQIMTFSAMQVRRPPSADHLDSTTPYLEWLGDFDEAIGACGVDAKTGEWLGTDNAGDGAAPDVKTAAPETARVPVASGGFWQRLFGGGGKSRS</sequence>
<dbReference type="SUPFAM" id="SSF52540">
    <property type="entry name" value="P-loop containing nucleoside triphosphate hydrolases"/>
    <property type="match status" value="1"/>
</dbReference>
<feature type="repeat" description="TPR" evidence="2">
    <location>
        <begin position="246"/>
        <end position="279"/>
    </location>
</feature>
<keyword evidence="2" id="KW-0802">TPR repeat</keyword>
<dbReference type="KEGG" id="mmr:Mmar10_1812"/>
<dbReference type="HOGENOM" id="CLU_017034_0_0_5"/>
<dbReference type="Pfam" id="PF13469">
    <property type="entry name" value="Sulfotransfer_3"/>
    <property type="match status" value="1"/>
</dbReference>
<dbReference type="InterPro" id="IPR011990">
    <property type="entry name" value="TPR-like_helical_dom_sf"/>
</dbReference>
<keyword evidence="1" id="KW-0808">Transferase</keyword>
<dbReference type="InterPro" id="IPR026634">
    <property type="entry name" value="TPST-like"/>
</dbReference>
<gene>
    <name evidence="3" type="ordered locus">Mmar10_1812</name>
</gene>
<dbReference type="Gene3D" id="3.40.50.300">
    <property type="entry name" value="P-loop containing nucleotide triphosphate hydrolases"/>
    <property type="match status" value="1"/>
</dbReference>
<evidence type="ECO:0000256" key="1">
    <source>
        <dbReference type="ARBA" id="ARBA00022679"/>
    </source>
</evidence>
<evidence type="ECO:0000313" key="4">
    <source>
        <dbReference type="Proteomes" id="UP000001964"/>
    </source>
</evidence>
<dbReference type="eggNOG" id="COG0457">
    <property type="taxonomic scope" value="Bacteria"/>
</dbReference>
<dbReference type="OrthoDB" id="9800698at2"/>
<dbReference type="Pfam" id="PF13432">
    <property type="entry name" value="TPR_16"/>
    <property type="match status" value="1"/>
</dbReference>
<protein>
    <submittedName>
        <fullName evidence="3">Tetratricopeptide TPR_2 repeat protein</fullName>
    </submittedName>
</protein>
<dbReference type="Gene3D" id="1.25.40.10">
    <property type="entry name" value="Tetratricopeptide repeat domain"/>
    <property type="match status" value="2"/>
</dbReference>
<dbReference type="Pfam" id="PF14559">
    <property type="entry name" value="TPR_19"/>
    <property type="match status" value="2"/>
</dbReference>
<organism evidence="3 4">
    <name type="scientific">Maricaulis maris (strain MCS10)</name>
    <name type="common">Caulobacter maris</name>
    <dbReference type="NCBI Taxonomy" id="394221"/>
    <lineage>
        <taxon>Bacteria</taxon>
        <taxon>Pseudomonadati</taxon>
        <taxon>Pseudomonadota</taxon>
        <taxon>Alphaproteobacteria</taxon>
        <taxon>Maricaulales</taxon>
        <taxon>Maricaulaceae</taxon>
        <taxon>Maricaulis</taxon>
    </lineage>
</organism>
<dbReference type="RefSeq" id="WP_011643750.1">
    <property type="nucleotide sequence ID" value="NC_008347.1"/>
</dbReference>
<dbReference type="InterPro" id="IPR019734">
    <property type="entry name" value="TPR_rpt"/>
</dbReference>
<dbReference type="PANTHER" id="PTHR12788">
    <property type="entry name" value="PROTEIN-TYROSINE SULFOTRANSFERASE 2"/>
    <property type="match status" value="1"/>
</dbReference>
<dbReference type="SUPFAM" id="SSF48452">
    <property type="entry name" value="TPR-like"/>
    <property type="match status" value="2"/>
</dbReference>
<dbReference type="EMBL" id="CP000449">
    <property type="protein sequence ID" value="ABI66104.1"/>
    <property type="molecule type" value="Genomic_DNA"/>
</dbReference>
<reference evidence="3 4" key="1">
    <citation type="submission" date="2006-08" db="EMBL/GenBank/DDBJ databases">
        <title>Complete sequence of Maricaulis maris MCS10.</title>
        <authorList>
            <consortium name="US DOE Joint Genome Institute"/>
            <person name="Copeland A."/>
            <person name="Lucas S."/>
            <person name="Lapidus A."/>
            <person name="Barry K."/>
            <person name="Detter J.C."/>
            <person name="Glavina del Rio T."/>
            <person name="Hammon N."/>
            <person name="Israni S."/>
            <person name="Dalin E."/>
            <person name="Tice H."/>
            <person name="Pitluck S."/>
            <person name="Saunders E."/>
            <person name="Brettin T."/>
            <person name="Bruce D."/>
            <person name="Han C."/>
            <person name="Tapia R."/>
            <person name="Gilna P."/>
            <person name="Schmutz J."/>
            <person name="Larimer F."/>
            <person name="Land M."/>
            <person name="Hauser L."/>
            <person name="Kyrpides N."/>
            <person name="Mikhailova N."/>
            <person name="Viollier P."/>
            <person name="Stephens C."/>
            <person name="Richardson P."/>
        </authorList>
    </citation>
    <scope>NUCLEOTIDE SEQUENCE [LARGE SCALE GENOMIC DNA]</scope>
    <source>
        <strain evidence="3 4">MCS10</strain>
    </source>
</reference>
<keyword evidence="4" id="KW-1185">Reference proteome</keyword>
<evidence type="ECO:0000313" key="3">
    <source>
        <dbReference type="EMBL" id="ABI66104.1"/>
    </source>
</evidence>
<dbReference type="STRING" id="394221.Mmar10_1812"/>
<dbReference type="InterPro" id="IPR027417">
    <property type="entry name" value="P-loop_NTPase"/>
</dbReference>
<dbReference type="AlphaFoldDB" id="Q0ANN3"/>
<dbReference type="SMART" id="SM00028">
    <property type="entry name" value="TPR"/>
    <property type="match status" value="4"/>
</dbReference>